<dbReference type="Pfam" id="PF01875">
    <property type="entry name" value="Memo"/>
    <property type="match status" value="1"/>
</dbReference>
<reference evidence="3" key="1">
    <citation type="journal article" date="2017" name="Nat. Microbiol.">
        <title>Global analysis of biosynthetic gene clusters reveals vast potential of secondary metabolite production in Penicillium species.</title>
        <authorList>
            <person name="Nielsen J.C."/>
            <person name="Grijseels S."/>
            <person name="Prigent S."/>
            <person name="Ji B."/>
            <person name="Dainat J."/>
            <person name="Nielsen K.F."/>
            <person name="Frisvad J.C."/>
            <person name="Workman M."/>
            <person name="Nielsen J."/>
        </authorList>
    </citation>
    <scope>NUCLEOTIDE SEQUENCE [LARGE SCALE GENOMIC DNA]</scope>
    <source>
        <strain evidence="3">IBT 13039</strain>
    </source>
</reference>
<keyword evidence="3" id="KW-1185">Reference proteome</keyword>
<dbReference type="NCBIfam" id="TIGR04336">
    <property type="entry name" value="AmmeMemoSam_B"/>
    <property type="match status" value="1"/>
</dbReference>
<organism evidence="2 3">
    <name type="scientific">Penicillium nalgiovense</name>
    <dbReference type="NCBI Taxonomy" id="60175"/>
    <lineage>
        <taxon>Eukaryota</taxon>
        <taxon>Fungi</taxon>
        <taxon>Dikarya</taxon>
        <taxon>Ascomycota</taxon>
        <taxon>Pezizomycotina</taxon>
        <taxon>Eurotiomycetes</taxon>
        <taxon>Eurotiomycetidae</taxon>
        <taxon>Eurotiales</taxon>
        <taxon>Aspergillaceae</taxon>
        <taxon>Penicillium</taxon>
    </lineage>
</organism>
<sequence>MPPRHASHSGSWYSDSARTLTRQLDGWLAQVPDTMEKVGSLPTPGARVIIAPHAGYSYSGPCAAYAYKALDLSKAWAYLPLLLQNSSNLTNRKRIFILGPSHHVSLATLALPTLTSYRTPLSDEPLPLDTELITQLLQTQATRPNGAKITFTAMSRSVDEDEHSIEMHLPYIHRLLQLQYPDSPASEYPPLVPIMVGNTSAATEQAFGALLAPYLADPANAFVISSDFCHWGLRFRYTYYVPQTPTPGPELPLSGDILPQPGMDASRVDQVVEMVSAGHSLRQRARISSCEPAIHESISAFDMATMAAITTGSAKSFLDIIERTGNTVCGRHPIGVIMAALEVVTASRAVEQEGRFYFLRYERSSDVEEIDDSSVSYVSAFAVL</sequence>
<evidence type="ECO:0000313" key="3">
    <source>
        <dbReference type="Proteomes" id="UP000191691"/>
    </source>
</evidence>
<evidence type="ECO:0000313" key="2">
    <source>
        <dbReference type="EMBL" id="OQE77769.1"/>
    </source>
</evidence>
<dbReference type="Proteomes" id="UP000191691">
    <property type="component" value="Unassembled WGS sequence"/>
</dbReference>
<dbReference type="HAMAP" id="MF_00055">
    <property type="entry name" value="MEMO1"/>
    <property type="match status" value="1"/>
</dbReference>
<dbReference type="STRING" id="60175.A0A1V6XRH6"/>
<comment type="similarity">
    <text evidence="1">Belongs to the MEMO1 family.</text>
</comment>
<dbReference type="AlphaFoldDB" id="A0A1V6XRH6"/>
<protein>
    <recommendedName>
        <fullName evidence="4">AmmeMemoRadiSam system protein B</fullName>
    </recommendedName>
</protein>
<dbReference type="CDD" id="cd07361">
    <property type="entry name" value="MEMO_like"/>
    <property type="match status" value="1"/>
</dbReference>
<gene>
    <name evidence="2" type="ORF">PENNAL_c0058G00135</name>
</gene>
<dbReference type="PANTHER" id="PTHR11060">
    <property type="entry name" value="PROTEIN MEMO1"/>
    <property type="match status" value="1"/>
</dbReference>
<dbReference type="PANTHER" id="PTHR11060:SF0">
    <property type="entry name" value="PROTEIN MEMO1"/>
    <property type="match status" value="1"/>
</dbReference>
<comment type="caution">
    <text evidence="2">The sequence shown here is derived from an EMBL/GenBank/DDBJ whole genome shotgun (WGS) entry which is preliminary data.</text>
</comment>
<proteinExistence type="inferred from homology"/>
<accession>A0A1V6XRH6</accession>
<dbReference type="OMA" id="MHLPYIH"/>
<dbReference type="Gene3D" id="3.40.830.10">
    <property type="entry name" value="LigB-like"/>
    <property type="match status" value="1"/>
</dbReference>
<evidence type="ECO:0008006" key="4">
    <source>
        <dbReference type="Google" id="ProtNLM"/>
    </source>
</evidence>
<dbReference type="EMBL" id="MOOB01000058">
    <property type="protein sequence ID" value="OQE77769.1"/>
    <property type="molecule type" value="Genomic_DNA"/>
</dbReference>
<name>A0A1V6XRH6_PENNA</name>
<evidence type="ECO:0000256" key="1">
    <source>
        <dbReference type="ARBA" id="ARBA00006315"/>
    </source>
</evidence>
<dbReference type="InterPro" id="IPR002737">
    <property type="entry name" value="MEMO1_fam"/>
</dbReference>